<gene>
    <name evidence="1" type="ORF">C0V70_17230</name>
</gene>
<dbReference type="KEGG" id="bsto:C0V70_17230"/>
<name>A0A2K9NXL4_BACTC</name>
<dbReference type="AlphaFoldDB" id="A0A2K9NXL4"/>
<dbReference type="OrthoDB" id="5290318at2"/>
<dbReference type="Proteomes" id="UP000235584">
    <property type="component" value="Chromosome"/>
</dbReference>
<sequence length="259" mass="28729">MATVDFIKTIADFFLLSVAWSLILFSPIASTKLTGAGLMKLLANSAIGALVISMVIQGVTPNGMATLTFGLKAISLVAMILITTLHQDNKSPLMWGLYVVHSAVLAYLLCALVSFNVLNSVFIISAALFLGVITYSMVLGHWYLVVPKLSEQPLKVAAVITWAILAVKILWSSYSLVHNYDFFEEQTQLGAGYAFNWMLLTMRVSFGYLVILGMTYFNWKLLKLRSIQSSTGILYAMTFFVFIGELVSTYIFFNYGLYI</sequence>
<reference evidence="1 2" key="1">
    <citation type="submission" date="2018-01" db="EMBL/GenBank/DDBJ databases">
        <title>Complete genome sequence of Bacteriovorax stolpii DSM12778.</title>
        <authorList>
            <person name="Tang B."/>
            <person name="Chang J."/>
        </authorList>
    </citation>
    <scope>NUCLEOTIDE SEQUENCE [LARGE SCALE GENOMIC DNA]</scope>
    <source>
        <strain evidence="1 2">DSM 12778</strain>
    </source>
</reference>
<proteinExistence type="predicted"/>
<accession>A0A2K9NXL4</accession>
<dbReference type="RefSeq" id="WP_102245104.1">
    <property type="nucleotide sequence ID" value="NZ_CP025704.1"/>
</dbReference>
<protein>
    <submittedName>
        <fullName evidence="1">Uncharacterized protein</fullName>
    </submittedName>
</protein>
<dbReference type="EMBL" id="CP025704">
    <property type="protein sequence ID" value="AUN99815.1"/>
    <property type="molecule type" value="Genomic_DNA"/>
</dbReference>
<organism evidence="1 2">
    <name type="scientific">Bacteriovorax stolpii</name>
    <name type="common">Bdellovibrio stolpii</name>
    <dbReference type="NCBI Taxonomy" id="960"/>
    <lineage>
        <taxon>Bacteria</taxon>
        <taxon>Pseudomonadati</taxon>
        <taxon>Bdellovibrionota</taxon>
        <taxon>Bacteriovoracia</taxon>
        <taxon>Bacteriovoracales</taxon>
        <taxon>Bacteriovoracaceae</taxon>
        <taxon>Bacteriovorax</taxon>
    </lineage>
</organism>
<evidence type="ECO:0000313" key="2">
    <source>
        <dbReference type="Proteomes" id="UP000235584"/>
    </source>
</evidence>
<keyword evidence="2" id="KW-1185">Reference proteome</keyword>
<evidence type="ECO:0000313" key="1">
    <source>
        <dbReference type="EMBL" id="AUN99815.1"/>
    </source>
</evidence>